<dbReference type="PIRSF" id="PIRSF002131">
    <property type="entry name" value="Ribosomal_S11"/>
    <property type="match status" value="1"/>
</dbReference>
<dbReference type="NCBIfam" id="NF003698">
    <property type="entry name" value="PRK05309.1"/>
    <property type="match status" value="1"/>
</dbReference>
<evidence type="ECO:0000256" key="1">
    <source>
        <dbReference type="ARBA" id="ARBA00006194"/>
    </source>
</evidence>
<sequence length="147" mass="15695">MADESIDVQKPEESTTPQPVETKRVKSKGGRQVLSGIVHIDSTFNNTHVAISDQQGNMLSWSTGGKLGYKGSRKSTAYVAQLIATDAAKKAMATYGLREVEVQVKGPGAGRESAVRGIAAAGLDITVLKDVTPLPHNGCRPPKRRRV</sequence>
<dbReference type="InterPro" id="IPR018102">
    <property type="entry name" value="Ribosomal_uS11_CS"/>
</dbReference>
<dbReference type="Pfam" id="PF00411">
    <property type="entry name" value="Ribosomal_S11"/>
    <property type="match status" value="1"/>
</dbReference>
<proteinExistence type="inferred from homology"/>
<dbReference type="Proteomes" id="UP001238163">
    <property type="component" value="Unassembled WGS sequence"/>
</dbReference>
<comment type="function">
    <text evidence="7">Located on the platform of the 30S subunit, it bridges several disparate RNA helices of the 16S rRNA. Forms part of the Shine-Dalgarno cleft in the 70S ribosome.</text>
</comment>
<dbReference type="GO" id="GO:0005840">
    <property type="term" value="C:ribosome"/>
    <property type="evidence" value="ECO:0007669"/>
    <property type="project" value="UniProtKB-KW"/>
</dbReference>
<dbReference type="GO" id="GO:1990904">
    <property type="term" value="C:ribonucleoprotein complex"/>
    <property type="evidence" value="ECO:0007669"/>
    <property type="project" value="UniProtKB-KW"/>
</dbReference>
<dbReference type="Gene3D" id="3.30.420.80">
    <property type="entry name" value="Ribosomal protein S11"/>
    <property type="match status" value="1"/>
</dbReference>
<dbReference type="SUPFAM" id="SSF53137">
    <property type="entry name" value="Translational machinery components"/>
    <property type="match status" value="1"/>
</dbReference>
<dbReference type="PROSITE" id="PS00054">
    <property type="entry name" value="RIBOSOMAL_S11"/>
    <property type="match status" value="1"/>
</dbReference>
<feature type="region of interest" description="Disordered" evidence="9">
    <location>
        <begin position="1"/>
        <end position="28"/>
    </location>
</feature>
<keyword evidence="3 7" id="KW-0694">RNA-binding</keyword>
<dbReference type="GO" id="GO:0019843">
    <property type="term" value="F:rRNA binding"/>
    <property type="evidence" value="ECO:0007669"/>
    <property type="project" value="UniProtKB-UniRule"/>
</dbReference>
<dbReference type="InterPro" id="IPR019981">
    <property type="entry name" value="Ribosomal_uS11_bac-type"/>
</dbReference>
<keyword evidence="11" id="KW-1185">Reference proteome</keyword>
<dbReference type="AlphaFoldDB" id="A0AAE4ANL4"/>
<evidence type="ECO:0000256" key="4">
    <source>
        <dbReference type="ARBA" id="ARBA00022980"/>
    </source>
</evidence>
<dbReference type="GO" id="GO:0006412">
    <property type="term" value="P:translation"/>
    <property type="evidence" value="ECO:0007669"/>
    <property type="project" value="UniProtKB-UniRule"/>
</dbReference>
<accession>A0AAE4ANL4</accession>
<evidence type="ECO:0000313" key="10">
    <source>
        <dbReference type="EMBL" id="MDQ0288492.1"/>
    </source>
</evidence>
<evidence type="ECO:0000256" key="9">
    <source>
        <dbReference type="SAM" id="MobiDB-lite"/>
    </source>
</evidence>
<dbReference type="GO" id="GO:0003735">
    <property type="term" value="F:structural constituent of ribosome"/>
    <property type="evidence" value="ECO:0007669"/>
    <property type="project" value="InterPro"/>
</dbReference>
<dbReference type="NCBIfam" id="TIGR03632">
    <property type="entry name" value="uS11_bact"/>
    <property type="match status" value="1"/>
</dbReference>
<dbReference type="InterPro" id="IPR001971">
    <property type="entry name" value="Ribosomal_uS11"/>
</dbReference>
<reference evidence="10" key="1">
    <citation type="submission" date="2023-07" db="EMBL/GenBank/DDBJ databases">
        <title>Genomic Encyclopedia of Type Strains, Phase IV (KMG-IV): sequencing the most valuable type-strain genomes for metagenomic binning, comparative biology and taxonomic classification.</title>
        <authorList>
            <person name="Goeker M."/>
        </authorList>
    </citation>
    <scope>NUCLEOTIDE SEQUENCE</scope>
    <source>
        <strain evidence="10">DSM 24202</strain>
    </source>
</reference>
<evidence type="ECO:0000256" key="7">
    <source>
        <dbReference type="HAMAP-Rule" id="MF_01310"/>
    </source>
</evidence>
<evidence type="ECO:0000256" key="2">
    <source>
        <dbReference type="ARBA" id="ARBA00022730"/>
    </source>
</evidence>
<comment type="subunit">
    <text evidence="7">Part of the 30S ribosomal subunit. Interacts with proteins S7 and S18. Binds to IF-3.</text>
</comment>
<evidence type="ECO:0000256" key="3">
    <source>
        <dbReference type="ARBA" id="ARBA00022884"/>
    </source>
</evidence>
<protein>
    <recommendedName>
        <fullName evidence="6 7">Small ribosomal subunit protein uS11</fullName>
    </recommendedName>
</protein>
<name>A0AAE4ANL4_9BACT</name>
<dbReference type="HAMAP" id="MF_01310">
    <property type="entry name" value="Ribosomal_uS11"/>
    <property type="match status" value="1"/>
</dbReference>
<dbReference type="EMBL" id="JAUSVL010000001">
    <property type="protein sequence ID" value="MDQ0288492.1"/>
    <property type="molecule type" value="Genomic_DNA"/>
</dbReference>
<evidence type="ECO:0000313" key="11">
    <source>
        <dbReference type="Proteomes" id="UP001238163"/>
    </source>
</evidence>
<keyword evidence="4 7" id="KW-0689">Ribosomal protein</keyword>
<dbReference type="RefSeq" id="WP_307259819.1">
    <property type="nucleotide sequence ID" value="NZ_JAUSVL010000001.1"/>
</dbReference>
<dbReference type="PANTHER" id="PTHR11759">
    <property type="entry name" value="40S RIBOSOMAL PROTEIN S14/30S RIBOSOMAL PROTEIN S11"/>
    <property type="match status" value="1"/>
</dbReference>
<comment type="similarity">
    <text evidence="1 7 8">Belongs to the universal ribosomal protein uS11 family.</text>
</comment>
<evidence type="ECO:0000256" key="6">
    <source>
        <dbReference type="ARBA" id="ARBA00035160"/>
    </source>
</evidence>
<keyword evidence="2 7" id="KW-0699">rRNA-binding</keyword>
<evidence type="ECO:0000256" key="8">
    <source>
        <dbReference type="RuleBase" id="RU003629"/>
    </source>
</evidence>
<organism evidence="10 11">
    <name type="scientific">Oligosphaera ethanolica</name>
    <dbReference type="NCBI Taxonomy" id="760260"/>
    <lineage>
        <taxon>Bacteria</taxon>
        <taxon>Pseudomonadati</taxon>
        <taxon>Lentisphaerota</taxon>
        <taxon>Oligosphaeria</taxon>
        <taxon>Oligosphaerales</taxon>
        <taxon>Oligosphaeraceae</taxon>
        <taxon>Oligosphaera</taxon>
    </lineage>
</organism>
<keyword evidence="5 7" id="KW-0687">Ribonucleoprotein</keyword>
<gene>
    <name evidence="7" type="primary">rpsK</name>
    <name evidence="10" type="ORF">J3R75_000599</name>
</gene>
<comment type="caution">
    <text evidence="10">The sequence shown here is derived from an EMBL/GenBank/DDBJ whole genome shotgun (WGS) entry which is preliminary data.</text>
</comment>
<dbReference type="FunFam" id="3.30.420.80:FF:000010">
    <property type="entry name" value="30S ribosomal protein S11"/>
    <property type="match status" value="1"/>
</dbReference>
<evidence type="ECO:0000256" key="5">
    <source>
        <dbReference type="ARBA" id="ARBA00023274"/>
    </source>
</evidence>
<dbReference type="InterPro" id="IPR036967">
    <property type="entry name" value="Ribosomal_uS11_sf"/>
</dbReference>